<dbReference type="eggNOG" id="COG3292">
    <property type="taxonomic scope" value="Bacteria"/>
</dbReference>
<gene>
    <name evidence="1" type="ORF">ADICYQ_1197</name>
</gene>
<comment type="caution">
    <text evidence="1">The sequence shown here is derived from an EMBL/GenBank/DDBJ whole genome shotgun (WGS) entry which is preliminary data.</text>
</comment>
<reference evidence="1 2" key="1">
    <citation type="journal article" date="2013" name="Genome Announc.">
        <title>Draft Genome Sequence of Cyclobacterium qasimii Strain M12-11BT, Isolated from Arctic Marine Sediment.</title>
        <authorList>
            <person name="Shivaji S."/>
            <person name="Ara S."/>
            <person name="Singh A."/>
            <person name="Kumar Pinnaka A."/>
        </authorList>
    </citation>
    <scope>NUCLEOTIDE SEQUENCE [LARGE SCALE GENOMIC DNA]</scope>
    <source>
        <strain evidence="1 2">M12-11B</strain>
    </source>
</reference>
<organism evidence="1 2">
    <name type="scientific">Cyclobacterium qasimii M12-11B</name>
    <dbReference type="NCBI Taxonomy" id="641524"/>
    <lineage>
        <taxon>Bacteria</taxon>
        <taxon>Pseudomonadati</taxon>
        <taxon>Bacteroidota</taxon>
        <taxon>Cytophagia</taxon>
        <taxon>Cytophagales</taxon>
        <taxon>Cyclobacteriaceae</taxon>
        <taxon>Cyclobacterium</taxon>
    </lineage>
</organism>
<dbReference type="AlphaFoldDB" id="S7X141"/>
<evidence type="ECO:0000313" key="1">
    <source>
        <dbReference type="EMBL" id="EPR69863.1"/>
    </source>
</evidence>
<dbReference type="STRING" id="641524.ADICYQ_1197"/>
<evidence type="ECO:0000313" key="2">
    <source>
        <dbReference type="Proteomes" id="UP000014974"/>
    </source>
</evidence>
<proteinExistence type="predicted"/>
<dbReference type="Proteomes" id="UP000014974">
    <property type="component" value="Unassembled WGS sequence"/>
</dbReference>
<dbReference type="EMBL" id="ATNM01000057">
    <property type="protein sequence ID" value="EPR69863.1"/>
    <property type="molecule type" value="Genomic_DNA"/>
</dbReference>
<protein>
    <submittedName>
        <fullName evidence="1">Uncharacterized protein</fullName>
    </submittedName>
</protein>
<name>S7X141_9BACT</name>
<accession>S7X141</accession>
<sequence length="117" mass="12563">MDKIGLALGHDSQYLTVTTGLNGKDILFSSPKAIASLAADGNHWLKRGADGLPYGPATKILETDSLLWIGTPKGLIRKGKTGGITPVKDGYLMTKSTTFSLLSQEKYGWQRPMASPK</sequence>